<comment type="caution">
    <text evidence="1">The sequence shown here is derived from an EMBL/GenBank/DDBJ whole genome shotgun (WGS) entry which is preliminary data.</text>
</comment>
<reference evidence="1" key="1">
    <citation type="submission" date="2019-08" db="EMBL/GenBank/DDBJ databases">
        <authorList>
            <person name="Kucharzyk K."/>
            <person name="Murdoch R.W."/>
            <person name="Higgins S."/>
            <person name="Loffler F."/>
        </authorList>
    </citation>
    <scope>NUCLEOTIDE SEQUENCE</scope>
</reference>
<organism evidence="1">
    <name type="scientific">bioreactor metagenome</name>
    <dbReference type="NCBI Taxonomy" id="1076179"/>
    <lineage>
        <taxon>unclassified sequences</taxon>
        <taxon>metagenomes</taxon>
        <taxon>ecological metagenomes</taxon>
    </lineage>
</organism>
<dbReference type="AlphaFoldDB" id="A0A645F2B9"/>
<gene>
    <name evidence="1" type="ORF">SDC9_155225</name>
</gene>
<protein>
    <submittedName>
        <fullName evidence="1">Uncharacterized protein</fullName>
    </submittedName>
</protein>
<dbReference type="EMBL" id="VSSQ01053960">
    <property type="protein sequence ID" value="MPN07950.1"/>
    <property type="molecule type" value="Genomic_DNA"/>
</dbReference>
<accession>A0A645F2B9</accession>
<name>A0A645F2B9_9ZZZZ</name>
<proteinExistence type="predicted"/>
<sequence length="101" mass="10946">MFGAAVPLNSYRPAVGMGQRRLERLCDPSAQIRAYLEAVDDHLDGMAAAFLEGRHGIEFEDLAIDPNPHETLGAQFGKQLMLLAFASGNHGSHDHQASLFG</sequence>
<evidence type="ECO:0000313" key="1">
    <source>
        <dbReference type="EMBL" id="MPN07950.1"/>
    </source>
</evidence>